<dbReference type="EMBL" id="CP030032">
    <property type="protein sequence ID" value="AWV90509.1"/>
    <property type="molecule type" value="Genomic_DNA"/>
</dbReference>
<dbReference type="Proteomes" id="UP000249799">
    <property type="component" value="Chromosome"/>
</dbReference>
<reference evidence="1 2" key="1">
    <citation type="submission" date="2018-06" db="EMBL/GenBank/DDBJ databases">
        <title>Lujinxingia sediminis gen. nov. sp. nov., a new facultative anaerobic member of the class Deltaproteobacteria, and proposal of Lujinxingaceae fam. nov.</title>
        <authorList>
            <person name="Guo L.-Y."/>
            <person name="Li C.-M."/>
            <person name="Wang S."/>
            <person name="Du Z.-J."/>
        </authorList>
    </citation>
    <scope>NUCLEOTIDE SEQUENCE [LARGE SCALE GENOMIC DNA]</scope>
    <source>
        <strain evidence="1 2">FA350</strain>
    </source>
</reference>
<evidence type="ECO:0000313" key="1">
    <source>
        <dbReference type="EMBL" id="AWV90509.1"/>
    </source>
</evidence>
<dbReference type="KEGG" id="bsed:DN745_14710"/>
<proteinExistence type="predicted"/>
<name>A0A2Z4FNF1_9DELT</name>
<protein>
    <submittedName>
        <fullName evidence="1">Uncharacterized protein</fullName>
    </submittedName>
</protein>
<evidence type="ECO:0000313" key="2">
    <source>
        <dbReference type="Proteomes" id="UP000249799"/>
    </source>
</evidence>
<keyword evidence="2" id="KW-1185">Reference proteome</keyword>
<dbReference type="AlphaFoldDB" id="A0A2Z4FNF1"/>
<dbReference type="InterPro" id="IPR022606">
    <property type="entry name" value="DUF2914"/>
</dbReference>
<organism evidence="1 2">
    <name type="scientific">Bradymonas sediminis</name>
    <dbReference type="NCBI Taxonomy" id="1548548"/>
    <lineage>
        <taxon>Bacteria</taxon>
        <taxon>Deltaproteobacteria</taxon>
        <taxon>Bradymonadales</taxon>
        <taxon>Bradymonadaceae</taxon>
        <taxon>Bradymonas</taxon>
    </lineage>
</organism>
<sequence length="383" mass="42776">MSEEPKNPRAALGQYYQSLDERWALSDRARRWLPFSFFVGGFLFDVLTLGRMVTMLNLAVVALYALGAGAFLVLLGRFSTSGAALSEESPSEARLRLEGAPEPTLLKWLRWAGFAFNFCLGSLFSALVVLYFKSAGEWLTLLTVLLLFGAMLFNEFARLKDSQRHLSWAIYCVSLVMLFNFLVPHLVGSISAWWFYISTALALAAVYGLCVLAGHRFKMVRMATLAAGGLVALFALGLIPPVPLVLKNTLVGRDFKKVDKQYTCMVDTQGPMVRLGLAEPTVAWQPGERVDVLTAIFAPRSVEVDMEHRWFREVQGSWELTDTIPFHMRGGRQKGWRMHSAKRHVAPGRWKVETAVANGTGLGYKTFTIEKTDGPRECARLIL</sequence>
<gene>
    <name evidence="1" type="ORF">DN745_14710</name>
</gene>
<dbReference type="Pfam" id="PF11141">
    <property type="entry name" value="DUF2914"/>
    <property type="match status" value="1"/>
</dbReference>
<accession>A0A2Z4FNF1</accession>
<dbReference type="OrthoDB" id="9779877at2"/>
<dbReference type="RefSeq" id="WP_111335999.1">
    <property type="nucleotide sequence ID" value="NZ_CP030032.1"/>
</dbReference>